<organism evidence="2 3">
    <name type="scientific">Podospora aff. communis PSN243</name>
    <dbReference type="NCBI Taxonomy" id="3040156"/>
    <lineage>
        <taxon>Eukaryota</taxon>
        <taxon>Fungi</taxon>
        <taxon>Dikarya</taxon>
        <taxon>Ascomycota</taxon>
        <taxon>Pezizomycotina</taxon>
        <taxon>Sordariomycetes</taxon>
        <taxon>Sordariomycetidae</taxon>
        <taxon>Sordariales</taxon>
        <taxon>Podosporaceae</taxon>
        <taxon>Podospora</taxon>
    </lineage>
</organism>
<dbReference type="EMBL" id="MU865923">
    <property type="protein sequence ID" value="KAK4452763.1"/>
    <property type="molecule type" value="Genomic_DNA"/>
</dbReference>
<keyword evidence="3" id="KW-1185">Reference proteome</keyword>
<evidence type="ECO:0000313" key="2">
    <source>
        <dbReference type="EMBL" id="KAK4452763.1"/>
    </source>
</evidence>
<comment type="caution">
    <text evidence="2">The sequence shown here is derived from an EMBL/GenBank/DDBJ whole genome shotgun (WGS) entry which is preliminary data.</text>
</comment>
<evidence type="ECO:0000313" key="3">
    <source>
        <dbReference type="Proteomes" id="UP001321760"/>
    </source>
</evidence>
<accession>A0AAV9GWS5</accession>
<feature type="region of interest" description="Disordered" evidence="1">
    <location>
        <begin position="468"/>
        <end position="490"/>
    </location>
</feature>
<reference evidence="2" key="2">
    <citation type="submission" date="2023-05" db="EMBL/GenBank/DDBJ databases">
        <authorList>
            <consortium name="Lawrence Berkeley National Laboratory"/>
            <person name="Steindorff A."/>
            <person name="Hensen N."/>
            <person name="Bonometti L."/>
            <person name="Westerberg I."/>
            <person name="Brannstrom I.O."/>
            <person name="Guillou S."/>
            <person name="Cros-Aarteil S."/>
            <person name="Calhoun S."/>
            <person name="Haridas S."/>
            <person name="Kuo A."/>
            <person name="Mondo S."/>
            <person name="Pangilinan J."/>
            <person name="Riley R."/>
            <person name="Labutti K."/>
            <person name="Andreopoulos B."/>
            <person name="Lipzen A."/>
            <person name="Chen C."/>
            <person name="Yanf M."/>
            <person name="Daum C."/>
            <person name="Ng V."/>
            <person name="Clum A."/>
            <person name="Ohm R."/>
            <person name="Martin F."/>
            <person name="Silar P."/>
            <person name="Natvig D."/>
            <person name="Lalanne C."/>
            <person name="Gautier V."/>
            <person name="Ament-Velasquez S.L."/>
            <person name="Kruys A."/>
            <person name="Hutchinson M.I."/>
            <person name="Powell A.J."/>
            <person name="Barry K."/>
            <person name="Miller A.N."/>
            <person name="Grigoriev I.V."/>
            <person name="Debuchy R."/>
            <person name="Gladieux P."/>
            <person name="Thoren M.H."/>
            <person name="Johannesson H."/>
        </authorList>
    </citation>
    <scope>NUCLEOTIDE SEQUENCE</scope>
    <source>
        <strain evidence="2">PSN243</strain>
    </source>
</reference>
<gene>
    <name evidence="2" type="ORF">QBC34DRAFT_455810</name>
</gene>
<reference evidence="2" key="1">
    <citation type="journal article" date="2023" name="Mol. Phylogenet. Evol.">
        <title>Genome-scale phylogeny and comparative genomics of the fungal order Sordariales.</title>
        <authorList>
            <person name="Hensen N."/>
            <person name="Bonometti L."/>
            <person name="Westerberg I."/>
            <person name="Brannstrom I.O."/>
            <person name="Guillou S."/>
            <person name="Cros-Aarteil S."/>
            <person name="Calhoun S."/>
            <person name="Haridas S."/>
            <person name="Kuo A."/>
            <person name="Mondo S."/>
            <person name="Pangilinan J."/>
            <person name="Riley R."/>
            <person name="LaButti K."/>
            <person name="Andreopoulos B."/>
            <person name="Lipzen A."/>
            <person name="Chen C."/>
            <person name="Yan M."/>
            <person name="Daum C."/>
            <person name="Ng V."/>
            <person name="Clum A."/>
            <person name="Steindorff A."/>
            <person name="Ohm R.A."/>
            <person name="Martin F."/>
            <person name="Silar P."/>
            <person name="Natvig D.O."/>
            <person name="Lalanne C."/>
            <person name="Gautier V."/>
            <person name="Ament-Velasquez S.L."/>
            <person name="Kruys A."/>
            <person name="Hutchinson M.I."/>
            <person name="Powell A.J."/>
            <person name="Barry K."/>
            <person name="Miller A.N."/>
            <person name="Grigoriev I.V."/>
            <person name="Debuchy R."/>
            <person name="Gladieux P."/>
            <person name="Hiltunen Thoren M."/>
            <person name="Johannesson H."/>
        </authorList>
    </citation>
    <scope>NUCLEOTIDE SEQUENCE</scope>
    <source>
        <strain evidence="2">PSN243</strain>
    </source>
</reference>
<evidence type="ECO:0000256" key="1">
    <source>
        <dbReference type="SAM" id="MobiDB-lite"/>
    </source>
</evidence>
<protein>
    <submittedName>
        <fullName evidence="2">Uncharacterized protein</fullName>
    </submittedName>
</protein>
<name>A0AAV9GWS5_9PEZI</name>
<dbReference type="Proteomes" id="UP001321760">
    <property type="component" value="Unassembled WGS sequence"/>
</dbReference>
<dbReference type="AlphaFoldDB" id="A0AAV9GWS5"/>
<sequence>MSVLQSSWRSRSPLARSGTRGIGIRSQEFSRVLKRMRIRRRQSTGGAFCKSGRTFGFRRSTRPSKRGRQDLCVFGSPGPTNPNICPQFYLHRFLPSPTELRLFRFSFDRERGGEGDASLLWRWLIEDKSPFPKPRQKPQDSLAVRAPRTMTQLQTAPCWPPPFLRYVLVEYDRGTPGSGCKVAFDVVPPSDAVRHTAILQRCHELELKHTTDLLGYCSSRHSVAETNYLDLFSYFDGLKQIPTIKDAKSRLYTYVEQLKSVAVGIGTTDSPLNHGANKEFRHTMHLLSLTWTNRLRVRSKSLTFEHLEFLADDTPARQLERDMDMTNVESLSLMSLRYFHPTLGQRHSLNTVLIKAGTPYSSLRRLSLRIFMPRRATSSTYGWRGRVHGLEHLEHLEELEITTEGFFGPTRKLGQLFGGTVFVPAENDHDTGNIVETETLEDILTHLPGTLKVLGITEFWHEYSAPSKLLPRPDTNQGEEPAPLASNNQEGNASDYLKRLEALQRATLAALAKLAPVLKRRTRVKTVRFLPFLWRTEDAYISMSRCFEAPFEGVEPPGGSTDASPRTEHQKCKPVSTISHIKKVYRENNITFTMAALALKRGP</sequence>
<proteinExistence type="predicted"/>